<dbReference type="SUPFAM" id="SSF47384">
    <property type="entry name" value="Homodimeric domain of signal transducing histidine kinase"/>
    <property type="match status" value="1"/>
</dbReference>
<keyword evidence="4" id="KW-0808">Transferase</keyword>
<dbReference type="EC" id="2.7.13.3" evidence="2"/>
<dbReference type="SMART" id="SM00387">
    <property type="entry name" value="HATPase_c"/>
    <property type="match status" value="1"/>
</dbReference>
<dbReference type="SMART" id="SM00052">
    <property type="entry name" value="EAL"/>
    <property type="match status" value="1"/>
</dbReference>
<dbReference type="InterPro" id="IPR005467">
    <property type="entry name" value="His_kinase_dom"/>
</dbReference>
<dbReference type="PROSITE" id="PS50883">
    <property type="entry name" value="EAL"/>
    <property type="match status" value="1"/>
</dbReference>
<dbReference type="Pfam" id="PF02518">
    <property type="entry name" value="HATPase_c"/>
    <property type="match status" value="1"/>
</dbReference>
<evidence type="ECO:0000256" key="6">
    <source>
        <dbReference type="ARBA" id="ARBA00022777"/>
    </source>
</evidence>
<dbReference type="InterPro" id="IPR001633">
    <property type="entry name" value="EAL_dom"/>
</dbReference>
<dbReference type="FunFam" id="1.10.287.130:FF:000040">
    <property type="entry name" value="PAS domain-containing sensor histidine kinase"/>
    <property type="match status" value="1"/>
</dbReference>
<feature type="domain" description="EAL" evidence="13">
    <location>
        <begin position="9"/>
        <end position="262"/>
    </location>
</feature>
<evidence type="ECO:0000259" key="11">
    <source>
        <dbReference type="PROSITE" id="PS50112"/>
    </source>
</evidence>
<evidence type="ECO:0000256" key="2">
    <source>
        <dbReference type="ARBA" id="ARBA00012438"/>
    </source>
</evidence>
<dbReference type="Gene3D" id="3.20.20.450">
    <property type="entry name" value="EAL domain"/>
    <property type="match status" value="1"/>
</dbReference>
<keyword evidence="15" id="KW-1185">Reference proteome</keyword>
<keyword evidence="8" id="KW-0749">Sporulation</keyword>
<dbReference type="PANTHER" id="PTHR44757:SF2">
    <property type="entry name" value="BIOFILM ARCHITECTURE MAINTENANCE PROTEIN MBAA"/>
    <property type="match status" value="1"/>
</dbReference>
<keyword evidence="9" id="KW-0902">Two-component regulatory system</keyword>
<dbReference type="InterPro" id="IPR036097">
    <property type="entry name" value="HisK_dim/P_sf"/>
</dbReference>
<evidence type="ECO:0000256" key="4">
    <source>
        <dbReference type="ARBA" id="ARBA00022679"/>
    </source>
</evidence>
<dbReference type="InterPro" id="IPR000014">
    <property type="entry name" value="PAS"/>
</dbReference>
<evidence type="ECO:0000256" key="7">
    <source>
        <dbReference type="ARBA" id="ARBA00022840"/>
    </source>
</evidence>
<dbReference type="CDD" id="cd00075">
    <property type="entry name" value="HATPase"/>
    <property type="match status" value="1"/>
</dbReference>
<dbReference type="PANTHER" id="PTHR44757">
    <property type="entry name" value="DIGUANYLATE CYCLASE DGCP"/>
    <property type="match status" value="1"/>
</dbReference>
<dbReference type="InterPro" id="IPR003594">
    <property type="entry name" value="HATPase_dom"/>
</dbReference>
<evidence type="ECO:0000313" key="15">
    <source>
        <dbReference type="Proteomes" id="UP000476934"/>
    </source>
</evidence>
<dbReference type="InterPro" id="IPR013656">
    <property type="entry name" value="PAS_4"/>
</dbReference>
<dbReference type="SUPFAM" id="SSF55874">
    <property type="entry name" value="ATPase domain of HSP90 chaperone/DNA topoisomerase II/histidine kinase"/>
    <property type="match status" value="1"/>
</dbReference>
<dbReference type="InterPro" id="IPR003661">
    <property type="entry name" value="HisK_dim/P_dom"/>
</dbReference>
<keyword evidence="3" id="KW-0597">Phosphoprotein</keyword>
<dbReference type="InterPro" id="IPR052155">
    <property type="entry name" value="Biofilm_reg_signaling"/>
</dbReference>
<evidence type="ECO:0000313" key="14">
    <source>
        <dbReference type="EMBL" id="NEY21583.1"/>
    </source>
</evidence>
<dbReference type="CDD" id="cd00130">
    <property type="entry name" value="PAS"/>
    <property type="match status" value="1"/>
</dbReference>
<keyword evidence="5" id="KW-0547">Nucleotide-binding</keyword>
<dbReference type="InterPro" id="IPR004358">
    <property type="entry name" value="Sig_transdc_His_kin-like_C"/>
</dbReference>
<evidence type="ECO:0000256" key="9">
    <source>
        <dbReference type="ARBA" id="ARBA00023012"/>
    </source>
</evidence>
<dbReference type="Proteomes" id="UP000476934">
    <property type="component" value="Unassembled WGS sequence"/>
</dbReference>
<evidence type="ECO:0000259" key="10">
    <source>
        <dbReference type="PROSITE" id="PS50109"/>
    </source>
</evidence>
<dbReference type="InterPro" id="IPR035965">
    <property type="entry name" value="PAS-like_dom_sf"/>
</dbReference>
<dbReference type="AlphaFoldDB" id="A0A6M0PAW0"/>
<dbReference type="InterPro" id="IPR035919">
    <property type="entry name" value="EAL_sf"/>
</dbReference>
<dbReference type="InterPro" id="IPR013767">
    <property type="entry name" value="PAS_fold"/>
</dbReference>
<reference evidence="14 15" key="1">
    <citation type="submission" date="2020-02" db="EMBL/GenBank/DDBJ databases">
        <authorList>
            <person name="Feng H."/>
        </authorList>
    </citation>
    <scope>NUCLEOTIDE SEQUENCE [LARGE SCALE GENOMIC DNA]</scope>
    <source>
        <strain evidence="14 15">Gsoil 114</strain>
    </source>
</reference>
<reference evidence="14 15" key="2">
    <citation type="submission" date="2020-03" db="EMBL/GenBank/DDBJ databases">
        <title>Bacillus aquiflavi sp. nov., isolated from yellow water of strong flavor Chinese baijiu in Yibin region of China.</title>
        <authorList>
            <person name="Xie J."/>
        </authorList>
    </citation>
    <scope>NUCLEOTIDE SEQUENCE [LARGE SCALE GENOMIC DNA]</scope>
    <source>
        <strain evidence="14 15">Gsoil 114</strain>
    </source>
</reference>
<accession>A0A6M0PAW0</accession>
<dbReference type="InterPro" id="IPR036890">
    <property type="entry name" value="HATPase_C_sf"/>
</dbReference>
<dbReference type="EMBL" id="JAAIWK010000040">
    <property type="protein sequence ID" value="NEY21583.1"/>
    <property type="molecule type" value="Genomic_DNA"/>
</dbReference>
<gene>
    <name evidence="14" type="ORF">G4D61_16785</name>
</gene>
<dbReference type="PROSITE" id="PS50113">
    <property type="entry name" value="PAC"/>
    <property type="match status" value="1"/>
</dbReference>
<evidence type="ECO:0000256" key="8">
    <source>
        <dbReference type="ARBA" id="ARBA00022969"/>
    </source>
</evidence>
<dbReference type="Pfam" id="PF00512">
    <property type="entry name" value="HisKA"/>
    <property type="match status" value="1"/>
</dbReference>
<dbReference type="PRINTS" id="PR00344">
    <property type="entry name" value="BCTRLSENSOR"/>
</dbReference>
<dbReference type="PROSITE" id="PS50112">
    <property type="entry name" value="PAS"/>
    <property type="match status" value="1"/>
</dbReference>
<dbReference type="SMART" id="SM00388">
    <property type="entry name" value="HisKA"/>
    <property type="match status" value="1"/>
</dbReference>
<dbReference type="GO" id="GO:0030435">
    <property type="term" value="P:sporulation resulting in formation of a cellular spore"/>
    <property type="evidence" value="ECO:0007669"/>
    <property type="project" value="UniProtKB-KW"/>
</dbReference>
<dbReference type="PROSITE" id="PS50109">
    <property type="entry name" value="HIS_KIN"/>
    <property type="match status" value="1"/>
</dbReference>
<dbReference type="SUPFAM" id="SSF141868">
    <property type="entry name" value="EAL domain-like"/>
    <property type="match status" value="1"/>
</dbReference>
<keyword evidence="7" id="KW-0067">ATP-binding</keyword>
<dbReference type="Gene3D" id="3.30.450.20">
    <property type="entry name" value="PAS domain"/>
    <property type="match status" value="2"/>
</dbReference>
<protein>
    <recommendedName>
        <fullName evidence="2">histidine kinase</fullName>
        <ecNumber evidence="2">2.7.13.3</ecNumber>
    </recommendedName>
</protein>
<dbReference type="GO" id="GO:0006355">
    <property type="term" value="P:regulation of DNA-templated transcription"/>
    <property type="evidence" value="ECO:0007669"/>
    <property type="project" value="InterPro"/>
</dbReference>
<dbReference type="Gene3D" id="1.10.287.130">
    <property type="match status" value="1"/>
</dbReference>
<dbReference type="GO" id="GO:0005524">
    <property type="term" value="F:ATP binding"/>
    <property type="evidence" value="ECO:0007669"/>
    <property type="project" value="UniProtKB-KW"/>
</dbReference>
<dbReference type="Pfam" id="PF00563">
    <property type="entry name" value="EAL"/>
    <property type="match status" value="1"/>
</dbReference>
<comment type="catalytic activity">
    <reaction evidence="1">
        <text>ATP + protein L-histidine = ADP + protein N-phospho-L-histidine.</text>
        <dbReference type="EC" id="2.7.13.3"/>
    </reaction>
</comment>
<proteinExistence type="predicted"/>
<evidence type="ECO:0000256" key="3">
    <source>
        <dbReference type="ARBA" id="ARBA00022553"/>
    </source>
</evidence>
<evidence type="ECO:0000259" key="13">
    <source>
        <dbReference type="PROSITE" id="PS50883"/>
    </source>
</evidence>
<dbReference type="InterPro" id="IPR000700">
    <property type="entry name" value="PAS-assoc_C"/>
</dbReference>
<name>A0A6M0PAW0_9BACI</name>
<dbReference type="NCBIfam" id="TIGR00229">
    <property type="entry name" value="sensory_box"/>
    <property type="match status" value="2"/>
</dbReference>
<dbReference type="Gene3D" id="3.30.565.10">
    <property type="entry name" value="Histidine kinase-like ATPase, C-terminal domain"/>
    <property type="match status" value="1"/>
</dbReference>
<dbReference type="Pfam" id="PF08448">
    <property type="entry name" value="PAS_4"/>
    <property type="match status" value="1"/>
</dbReference>
<dbReference type="SUPFAM" id="SSF55785">
    <property type="entry name" value="PYP-like sensor domain (PAS domain)"/>
    <property type="match status" value="2"/>
</dbReference>
<evidence type="ECO:0000256" key="1">
    <source>
        <dbReference type="ARBA" id="ARBA00000085"/>
    </source>
</evidence>
<evidence type="ECO:0000259" key="12">
    <source>
        <dbReference type="PROSITE" id="PS50113"/>
    </source>
</evidence>
<sequence length="760" mass="87142">MNMEYCEGKSHLTMNLNEILARKELRLYFQPMLNLNSGKINEVEALFHWEHPEKGVISSFELFALAEETGAIIQIGEWLMRKACEQNKLWQKMGLPSFPIAVCLSACQLTQPNFVERVQRILEETQLSPEYLELEITESIMMDAHIVLPILRELKRIGVQISLDDFGMGYCSLYYLKEFPIDKIKISRSFVCNCTTDKKDATLIKAIIAMAHQLSLEVAAKGIESKDQLLFLQQHLCNIGEGAFFSDPLLPNEFYESFYNIERIIREEGISPVLCRQKQLEEELENARQELRDTVSLQQGMIFKFVKENGKFIHTLCYGELFYRIGIIPEKLIGKELFDFFPKDVAEKKLQYYERAWAGEENVKYEGFQNGIWYLTSLRPVKQGEKIIEVICSSIDITERKKMEETLREREQKYRLIAENMQDLIAVVNTNGIILYASPSYETVLGFPPNVYEGNAPTLLVHPDDVSKIHSQYEHMALTKSPGYVEFRYQHAQNGWVYVESLGTPVLNGHGEVEHFVVVARDISKRKKVEELMRKSEKLSVVGQLAAGVAHEIRNPLTSIKGFVQLLRQEVNHSFYMDIIISEINRLESIVGEFLTLAKNQPPKRERLDLRILLQQVVSLFDTKSLYKNVEIIQEYDEGLPFIYCDGNQMKQVFMNIIKNAIEAMPNGGIIEIQISCHNFHSVRLTFIDQGVGISAERIKHIGEPYFSTKEKGTGLGLMISHKIVQEHGGTIHIESQVNKGTKVEVMLPIKQPSPVENSI</sequence>
<dbReference type="GO" id="GO:0000155">
    <property type="term" value="F:phosphorelay sensor kinase activity"/>
    <property type="evidence" value="ECO:0007669"/>
    <property type="project" value="InterPro"/>
</dbReference>
<dbReference type="CDD" id="cd01948">
    <property type="entry name" value="EAL"/>
    <property type="match status" value="1"/>
</dbReference>
<evidence type="ECO:0000256" key="5">
    <source>
        <dbReference type="ARBA" id="ARBA00022741"/>
    </source>
</evidence>
<dbReference type="InterPro" id="IPR001610">
    <property type="entry name" value="PAC"/>
</dbReference>
<keyword evidence="6" id="KW-0418">Kinase</keyword>
<dbReference type="SMART" id="SM00091">
    <property type="entry name" value="PAS"/>
    <property type="match status" value="1"/>
</dbReference>
<feature type="domain" description="PAS" evidence="11">
    <location>
        <begin position="410"/>
        <end position="481"/>
    </location>
</feature>
<dbReference type="SMART" id="SM00086">
    <property type="entry name" value="PAC"/>
    <property type="match status" value="2"/>
</dbReference>
<comment type="caution">
    <text evidence="14">The sequence shown here is derived from an EMBL/GenBank/DDBJ whole genome shotgun (WGS) entry which is preliminary data.</text>
</comment>
<feature type="domain" description="PAC" evidence="12">
    <location>
        <begin position="483"/>
        <end position="535"/>
    </location>
</feature>
<feature type="domain" description="Histidine kinase" evidence="10">
    <location>
        <begin position="548"/>
        <end position="752"/>
    </location>
</feature>
<dbReference type="CDD" id="cd00082">
    <property type="entry name" value="HisKA"/>
    <property type="match status" value="1"/>
</dbReference>
<dbReference type="Pfam" id="PF00989">
    <property type="entry name" value="PAS"/>
    <property type="match status" value="1"/>
</dbReference>
<organism evidence="14 15">
    <name type="scientific">Heyndrickxia ginsengihumi</name>
    <dbReference type="NCBI Taxonomy" id="363870"/>
    <lineage>
        <taxon>Bacteria</taxon>
        <taxon>Bacillati</taxon>
        <taxon>Bacillota</taxon>
        <taxon>Bacilli</taxon>
        <taxon>Bacillales</taxon>
        <taxon>Bacillaceae</taxon>
        <taxon>Heyndrickxia</taxon>
    </lineage>
</organism>